<feature type="transmembrane region" description="Helical" evidence="6">
    <location>
        <begin position="180"/>
        <end position="198"/>
    </location>
</feature>
<sequence>MISFDDILENKIKTGRYQFKTLGIVGLVEFCDGIEYAYMSILVAIIQKEWELNQQQIASLGSSFLLGMVIGNCICAFLTDIIGRKITFTIFTGLSVFLIYFTSICTSYNQMIMLRLMFGIVFGTSYPLGYVFISEVTEPRYRGRFGYSMGVLFVIGKIYLAFLCIFYLNDFTSGNWRGLIRVNGIPVAISFILSLFYLKETVRYYLNQREYKVAFEQIDSTILENQKDTDILTEEEKQGLINWQEKQILINQEQELNRFGILSQNYKYITFKIWILYILANLQNMSIYLLMPFLFANNNSNLSSMLFMFILELVFALLLYVFIDDPNIGGRKMVIGYSSLILVLANASLYLFRQHILFLGLLLIKLACRALFSTLGLVCCESYPLQLRSQGTAIAFGIGKTTSIPSPFFLFPLFYIDPYLPFALMSVLSIIMIITNYLIGDDKTMKPLESHKQD</sequence>
<evidence type="ECO:0000259" key="7">
    <source>
        <dbReference type="PROSITE" id="PS50850"/>
    </source>
</evidence>
<dbReference type="PROSITE" id="PS50850">
    <property type="entry name" value="MFS"/>
    <property type="match status" value="1"/>
</dbReference>
<dbReference type="GO" id="GO:0016020">
    <property type="term" value="C:membrane"/>
    <property type="evidence" value="ECO:0007669"/>
    <property type="project" value="UniProtKB-SubCell"/>
</dbReference>
<keyword evidence="3 6" id="KW-0812">Transmembrane</keyword>
<dbReference type="PANTHER" id="PTHR23511">
    <property type="entry name" value="SYNAPTIC VESICLE GLYCOPROTEIN 2"/>
    <property type="match status" value="1"/>
</dbReference>
<dbReference type="EMBL" id="CAJJDM010000029">
    <property type="protein sequence ID" value="CAD8060329.1"/>
    <property type="molecule type" value="Genomic_DNA"/>
</dbReference>
<evidence type="ECO:0000256" key="5">
    <source>
        <dbReference type="ARBA" id="ARBA00023136"/>
    </source>
</evidence>
<feature type="transmembrane region" description="Helical" evidence="6">
    <location>
        <begin position="145"/>
        <end position="168"/>
    </location>
</feature>
<name>A0A8S1KXW9_PARPR</name>
<feature type="transmembrane region" description="Helical" evidence="6">
    <location>
        <begin position="302"/>
        <end position="322"/>
    </location>
</feature>
<dbReference type="AlphaFoldDB" id="A0A8S1KXW9"/>
<dbReference type="PANTHER" id="PTHR23511:SF5">
    <property type="entry name" value="MAJOR FACILITATOR-TYPE TRANSPORTER HXNZ-RELATED"/>
    <property type="match status" value="1"/>
</dbReference>
<keyword evidence="2" id="KW-0813">Transport</keyword>
<organism evidence="8 9">
    <name type="scientific">Paramecium primaurelia</name>
    <dbReference type="NCBI Taxonomy" id="5886"/>
    <lineage>
        <taxon>Eukaryota</taxon>
        <taxon>Sar</taxon>
        <taxon>Alveolata</taxon>
        <taxon>Ciliophora</taxon>
        <taxon>Intramacronucleata</taxon>
        <taxon>Oligohymenophorea</taxon>
        <taxon>Peniculida</taxon>
        <taxon>Parameciidae</taxon>
        <taxon>Paramecium</taxon>
    </lineage>
</organism>
<dbReference type="OMA" id="CIFYLND"/>
<feature type="transmembrane region" description="Helical" evidence="6">
    <location>
        <begin position="21"/>
        <end position="45"/>
    </location>
</feature>
<evidence type="ECO:0000313" key="8">
    <source>
        <dbReference type="EMBL" id="CAD8060329.1"/>
    </source>
</evidence>
<accession>A0A8S1KXW9</accession>
<feature type="transmembrane region" description="Helical" evidence="6">
    <location>
        <begin position="112"/>
        <end position="133"/>
    </location>
</feature>
<feature type="domain" description="Major facilitator superfamily (MFS) profile" evidence="7">
    <location>
        <begin position="21"/>
        <end position="444"/>
    </location>
</feature>
<evidence type="ECO:0000256" key="6">
    <source>
        <dbReference type="SAM" id="Phobius"/>
    </source>
</evidence>
<dbReference type="FunFam" id="1.20.1250.20:FF:000457">
    <property type="entry name" value="Uncharacterized protein"/>
    <property type="match status" value="1"/>
</dbReference>
<comment type="caution">
    <text evidence="8">The sequence shown here is derived from an EMBL/GenBank/DDBJ whole genome shotgun (WGS) entry which is preliminary data.</text>
</comment>
<keyword evidence="4 6" id="KW-1133">Transmembrane helix</keyword>
<feature type="transmembrane region" description="Helical" evidence="6">
    <location>
        <begin position="274"/>
        <end position="296"/>
    </location>
</feature>
<dbReference type="Proteomes" id="UP000688137">
    <property type="component" value="Unassembled WGS sequence"/>
</dbReference>
<dbReference type="GO" id="GO:0022857">
    <property type="term" value="F:transmembrane transporter activity"/>
    <property type="evidence" value="ECO:0007669"/>
    <property type="project" value="InterPro"/>
</dbReference>
<feature type="transmembrane region" description="Helical" evidence="6">
    <location>
        <begin position="334"/>
        <end position="352"/>
    </location>
</feature>
<dbReference type="InterPro" id="IPR020846">
    <property type="entry name" value="MFS_dom"/>
</dbReference>
<evidence type="ECO:0000256" key="3">
    <source>
        <dbReference type="ARBA" id="ARBA00022692"/>
    </source>
</evidence>
<keyword evidence="9" id="KW-1185">Reference proteome</keyword>
<feature type="transmembrane region" description="Helical" evidence="6">
    <location>
        <begin position="86"/>
        <end position="106"/>
    </location>
</feature>
<evidence type="ECO:0000313" key="9">
    <source>
        <dbReference type="Proteomes" id="UP000688137"/>
    </source>
</evidence>
<evidence type="ECO:0000256" key="1">
    <source>
        <dbReference type="ARBA" id="ARBA00004141"/>
    </source>
</evidence>
<dbReference type="Pfam" id="PF07690">
    <property type="entry name" value="MFS_1"/>
    <property type="match status" value="1"/>
</dbReference>
<feature type="transmembrane region" description="Helical" evidence="6">
    <location>
        <begin position="419"/>
        <end position="439"/>
    </location>
</feature>
<feature type="transmembrane region" description="Helical" evidence="6">
    <location>
        <begin position="392"/>
        <end position="413"/>
    </location>
</feature>
<feature type="transmembrane region" description="Helical" evidence="6">
    <location>
        <begin position="57"/>
        <end position="79"/>
    </location>
</feature>
<protein>
    <recommendedName>
        <fullName evidence="7">Major facilitator superfamily (MFS) profile domain-containing protein</fullName>
    </recommendedName>
</protein>
<comment type="subcellular location">
    <subcellularLocation>
        <location evidence="1">Membrane</location>
        <topology evidence="1">Multi-pass membrane protein</topology>
    </subcellularLocation>
</comment>
<evidence type="ECO:0000256" key="4">
    <source>
        <dbReference type="ARBA" id="ARBA00022989"/>
    </source>
</evidence>
<gene>
    <name evidence="8" type="ORF">PPRIM_AZ9-3.1.T0300080</name>
</gene>
<dbReference type="InterPro" id="IPR011701">
    <property type="entry name" value="MFS"/>
</dbReference>
<proteinExistence type="predicted"/>
<reference evidence="8" key="1">
    <citation type="submission" date="2021-01" db="EMBL/GenBank/DDBJ databases">
        <authorList>
            <consortium name="Genoscope - CEA"/>
            <person name="William W."/>
        </authorList>
    </citation>
    <scope>NUCLEOTIDE SEQUENCE</scope>
</reference>
<evidence type="ECO:0000256" key="2">
    <source>
        <dbReference type="ARBA" id="ARBA00022448"/>
    </source>
</evidence>
<feature type="transmembrane region" description="Helical" evidence="6">
    <location>
        <begin position="358"/>
        <end position="380"/>
    </location>
</feature>
<keyword evidence="5 6" id="KW-0472">Membrane</keyword>